<reference evidence="6" key="1">
    <citation type="journal article" date="2023" name="Insect Mol. Biol.">
        <title>Genome sequencing provides insights into the evolution of gene families encoding plant cell wall-degrading enzymes in longhorned beetles.</title>
        <authorList>
            <person name="Shin N.R."/>
            <person name="Okamura Y."/>
            <person name="Kirsch R."/>
            <person name="Pauchet Y."/>
        </authorList>
    </citation>
    <scope>NUCLEOTIDE SEQUENCE</scope>
    <source>
        <strain evidence="6">MMC_N1</strain>
    </source>
</reference>
<feature type="repeat" description="WD" evidence="4">
    <location>
        <begin position="219"/>
        <end position="260"/>
    </location>
</feature>
<dbReference type="PROSITE" id="PS50294">
    <property type="entry name" value="WD_REPEATS_REGION"/>
    <property type="match status" value="4"/>
</dbReference>
<keyword evidence="1 4" id="KW-0853">WD repeat</keyword>
<dbReference type="Proteomes" id="UP001162164">
    <property type="component" value="Unassembled WGS sequence"/>
</dbReference>
<dbReference type="Gene3D" id="2.130.10.10">
    <property type="entry name" value="YVTN repeat-like/Quinoprotein amine dehydrogenase"/>
    <property type="match status" value="1"/>
</dbReference>
<feature type="repeat" description="WD" evidence="4">
    <location>
        <begin position="261"/>
        <end position="302"/>
    </location>
</feature>
<evidence type="ECO:0000256" key="4">
    <source>
        <dbReference type="PROSITE-ProRule" id="PRU00221"/>
    </source>
</evidence>
<sequence>MMEDVQRHSVHTLVFRSLKRSHDVFLSNHGLLPPVDEKAEKIRRAIKARDCYGLVFDDVKKMQAMKHLREVEAGPNPPPPGTAENEQPPQNEGALMAYNDTTNRNNANQLANIIKKAPTMPKPKWHAPWKLYRVIAGHLGWVRCVALEPGNEWFATGAADRIIKIWDLASGQLKVSLTGHVSTVRGLAVSARHPYLFSCGEDRQVKCWDLEYNKVIRHYHGHLSAVYSLALHPTIDVLITAGRDSTARVWDMRTKANIHTLTGHTHTVASVITQASEPQIITGSHDCTIRLWDLAAGKSICTLTNHKKSVRDLVFHPTVNMFASGSPDNIKQWKCPEGKFIQNLSGHNAIINCLAVNPEGVLAPVQPGSMDSEAGVFSMTFDNSGSRLITTEADKTIKIYREDETATEESHPINWKPDILKRRNVIIL</sequence>
<feature type="repeat" description="WD" evidence="4">
    <location>
        <begin position="135"/>
        <end position="176"/>
    </location>
</feature>
<feature type="region of interest" description="Disordered" evidence="5">
    <location>
        <begin position="71"/>
        <end position="95"/>
    </location>
</feature>
<keyword evidence="7" id="KW-1185">Reference proteome</keyword>
<evidence type="ECO:0000313" key="7">
    <source>
        <dbReference type="Proteomes" id="UP001162164"/>
    </source>
</evidence>
<dbReference type="SMART" id="SM00320">
    <property type="entry name" value="WD40"/>
    <property type="match status" value="6"/>
</dbReference>
<dbReference type="PROSITE" id="PS50082">
    <property type="entry name" value="WD_REPEATS_2"/>
    <property type="match status" value="4"/>
</dbReference>
<evidence type="ECO:0000256" key="5">
    <source>
        <dbReference type="SAM" id="MobiDB-lite"/>
    </source>
</evidence>
<keyword evidence="2" id="KW-0677">Repeat</keyword>
<comment type="caution">
    <text evidence="6">The sequence shown here is derived from an EMBL/GenBank/DDBJ whole genome shotgun (WGS) entry which is preliminary data.</text>
</comment>
<dbReference type="Pfam" id="PF00400">
    <property type="entry name" value="WD40"/>
    <property type="match status" value="6"/>
</dbReference>
<dbReference type="PRINTS" id="PR00320">
    <property type="entry name" value="GPROTEINBRPT"/>
</dbReference>
<dbReference type="CDD" id="cd00200">
    <property type="entry name" value="WD40"/>
    <property type="match status" value="1"/>
</dbReference>
<organism evidence="6 7">
    <name type="scientific">Molorchus minor</name>
    <dbReference type="NCBI Taxonomy" id="1323400"/>
    <lineage>
        <taxon>Eukaryota</taxon>
        <taxon>Metazoa</taxon>
        <taxon>Ecdysozoa</taxon>
        <taxon>Arthropoda</taxon>
        <taxon>Hexapoda</taxon>
        <taxon>Insecta</taxon>
        <taxon>Pterygota</taxon>
        <taxon>Neoptera</taxon>
        <taxon>Endopterygota</taxon>
        <taxon>Coleoptera</taxon>
        <taxon>Polyphaga</taxon>
        <taxon>Cucujiformia</taxon>
        <taxon>Chrysomeloidea</taxon>
        <taxon>Cerambycidae</taxon>
        <taxon>Lamiinae</taxon>
        <taxon>Monochamini</taxon>
        <taxon>Molorchus</taxon>
    </lineage>
</organism>
<dbReference type="InterPro" id="IPR001680">
    <property type="entry name" value="WD40_rpt"/>
</dbReference>
<accession>A0ABQ9K2W1</accession>
<dbReference type="InterPro" id="IPR045241">
    <property type="entry name" value="Prp46/PLRG1-like"/>
</dbReference>
<feature type="repeat" description="WD" evidence="4">
    <location>
        <begin position="177"/>
        <end position="218"/>
    </location>
</feature>
<dbReference type="PANTHER" id="PTHR19923:SF0">
    <property type="entry name" value="PLEIOTROPIC REGULATOR 1"/>
    <property type="match status" value="1"/>
</dbReference>
<protein>
    <recommendedName>
        <fullName evidence="8">Pleiotropic regulator 1</fullName>
    </recommendedName>
</protein>
<dbReference type="PANTHER" id="PTHR19923">
    <property type="entry name" value="WD40 REPEAT PROTEINPRL1/PRL2-RELATED"/>
    <property type="match status" value="1"/>
</dbReference>
<dbReference type="SUPFAM" id="SSF50978">
    <property type="entry name" value="WD40 repeat-like"/>
    <property type="match status" value="1"/>
</dbReference>
<dbReference type="InterPro" id="IPR019775">
    <property type="entry name" value="WD40_repeat_CS"/>
</dbReference>
<dbReference type="InterPro" id="IPR036322">
    <property type="entry name" value="WD40_repeat_dom_sf"/>
</dbReference>
<evidence type="ECO:0000313" key="6">
    <source>
        <dbReference type="EMBL" id="KAJ8984748.1"/>
    </source>
</evidence>
<dbReference type="PROSITE" id="PS00678">
    <property type="entry name" value="WD_REPEATS_1"/>
    <property type="match status" value="2"/>
</dbReference>
<gene>
    <name evidence="6" type="ORF">NQ317_005013</name>
</gene>
<evidence type="ECO:0008006" key="8">
    <source>
        <dbReference type="Google" id="ProtNLM"/>
    </source>
</evidence>
<evidence type="ECO:0000256" key="2">
    <source>
        <dbReference type="ARBA" id="ARBA00022737"/>
    </source>
</evidence>
<evidence type="ECO:0000256" key="1">
    <source>
        <dbReference type="ARBA" id="ARBA00022574"/>
    </source>
</evidence>
<dbReference type="InterPro" id="IPR015943">
    <property type="entry name" value="WD40/YVTN_repeat-like_dom_sf"/>
</dbReference>
<name>A0ABQ9K2W1_9CUCU</name>
<dbReference type="InterPro" id="IPR020472">
    <property type="entry name" value="WD40_PAC1"/>
</dbReference>
<dbReference type="EMBL" id="JAPWTJ010000028">
    <property type="protein sequence ID" value="KAJ8984748.1"/>
    <property type="molecule type" value="Genomic_DNA"/>
</dbReference>
<comment type="similarity">
    <text evidence="3">Belongs to the WD repeat PRL1/PRL2 family.</text>
</comment>
<evidence type="ECO:0000256" key="3">
    <source>
        <dbReference type="ARBA" id="ARBA00025726"/>
    </source>
</evidence>
<proteinExistence type="inferred from homology"/>